<keyword evidence="2" id="KW-0732">Signal</keyword>
<dbReference type="PANTHER" id="PTHR42928:SF5">
    <property type="entry name" value="BLR1237 PROTEIN"/>
    <property type="match status" value="1"/>
</dbReference>
<feature type="signal peptide" evidence="2">
    <location>
        <begin position="1"/>
        <end position="23"/>
    </location>
</feature>
<evidence type="ECO:0000256" key="2">
    <source>
        <dbReference type="SAM" id="SignalP"/>
    </source>
</evidence>
<accession>V8FVM3</accession>
<dbReference type="OrthoDB" id="8678477at2"/>
<proteinExistence type="inferred from homology"/>
<keyword evidence="4" id="KW-1185">Reference proteome</keyword>
<dbReference type="Pfam" id="PF03401">
    <property type="entry name" value="TctC"/>
    <property type="match status" value="1"/>
</dbReference>
<dbReference type="SUPFAM" id="SSF53850">
    <property type="entry name" value="Periplasmic binding protein-like II"/>
    <property type="match status" value="1"/>
</dbReference>
<dbReference type="PANTHER" id="PTHR42928">
    <property type="entry name" value="TRICARBOXYLATE-BINDING PROTEIN"/>
    <property type="match status" value="1"/>
</dbReference>
<dbReference type="PIRSF" id="PIRSF017082">
    <property type="entry name" value="YflP"/>
    <property type="match status" value="1"/>
</dbReference>
<dbReference type="Proteomes" id="UP000018766">
    <property type="component" value="Unassembled WGS sequence"/>
</dbReference>
<dbReference type="CDD" id="cd07012">
    <property type="entry name" value="PBP2_Bug_TTT"/>
    <property type="match status" value="1"/>
</dbReference>
<reference evidence="3 4" key="1">
    <citation type="submission" date="2013-11" db="EMBL/GenBank/DDBJ databases">
        <title>Genomic analysis of Pelistega sp. HM-7.</title>
        <authorList>
            <person name="Kumbhare S.V."/>
            <person name="Shetty S.A."/>
            <person name="Sharma O."/>
            <person name="Dhotre D.P."/>
        </authorList>
    </citation>
    <scope>NUCLEOTIDE SEQUENCE [LARGE SCALE GENOMIC DNA]</scope>
    <source>
        <strain evidence="3 4">HM-7</strain>
    </source>
</reference>
<dbReference type="PATRIC" id="fig|1414851.3.peg.2144"/>
<evidence type="ECO:0000313" key="4">
    <source>
        <dbReference type="Proteomes" id="UP000018766"/>
    </source>
</evidence>
<dbReference type="InterPro" id="IPR005064">
    <property type="entry name" value="BUG"/>
</dbReference>
<feature type="chain" id="PRO_5004768837" evidence="2">
    <location>
        <begin position="24"/>
        <end position="321"/>
    </location>
</feature>
<dbReference type="AlphaFoldDB" id="V8FVM3"/>
<dbReference type="InterPro" id="IPR042100">
    <property type="entry name" value="Bug_dom1"/>
</dbReference>
<comment type="caution">
    <text evidence="3">The sequence shown here is derived from an EMBL/GenBank/DDBJ whole genome shotgun (WGS) entry which is preliminary data.</text>
</comment>
<name>V8FVM3_9BURK</name>
<dbReference type="Gene3D" id="3.40.190.10">
    <property type="entry name" value="Periplasmic binding protein-like II"/>
    <property type="match status" value="1"/>
</dbReference>
<protein>
    <submittedName>
        <fullName evidence="3">ABC transporter substrate-binding protein</fullName>
    </submittedName>
</protein>
<evidence type="ECO:0000313" key="3">
    <source>
        <dbReference type="EMBL" id="ETD68324.1"/>
    </source>
</evidence>
<sequence length="321" mass="34506">MFKKYLLGSVTCMMSMISGVSSANEPFPSQAIKWIVPSSPGSAFDNVARVLEPALTKKFGQSVVVHNLAGASNMTGTKEVARAKPDGYTVGMISSTHAINPYLHDNIPFDAVKDFTPITNLVITPLIVTVPANSPYKTLQDLIKDAKANPDKITYGSAGVGNSLHLATVLLENKTGIKMTHAPYKGGNLIVTDLIAGHLDMATMAIPSILEQVKAGTLRALATTTNKRSDALPDVPTIEETGVKGYNYSTWLALVGPKDLPTDIRDKWNATIKEVMADPEIQAKIKGLGLSIETSTPDELAARIQQDLQENKTLLEPILKK</sequence>
<dbReference type="RefSeq" id="WP_023952351.1">
    <property type="nucleotide sequence ID" value="NZ_AYSV01000107.1"/>
</dbReference>
<dbReference type="EMBL" id="AYSV01000107">
    <property type="protein sequence ID" value="ETD68324.1"/>
    <property type="molecule type" value="Genomic_DNA"/>
</dbReference>
<gene>
    <name evidence="3" type="ORF">V757_10255</name>
</gene>
<comment type="similarity">
    <text evidence="1">Belongs to the UPF0065 (bug) family.</text>
</comment>
<evidence type="ECO:0000256" key="1">
    <source>
        <dbReference type="ARBA" id="ARBA00006987"/>
    </source>
</evidence>
<dbReference type="Gene3D" id="3.40.190.150">
    <property type="entry name" value="Bordetella uptake gene, domain 1"/>
    <property type="match status" value="1"/>
</dbReference>
<organism evidence="3 4">
    <name type="scientific">Pelistega indica</name>
    <dbReference type="NCBI Taxonomy" id="1414851"/>
    <lineage>
        <taxon>Bacteria</taxon>
        <taxon>Pseudomonadati</taxon>
        <taxon>Pseudomonadota</taxon>
        <taxon>Betaproteobacteria</taxon>
        <taxon>Burkholderiales</taxon>
        <taxon>Alcaligenaceae</taxon>
        <taxon>Pelistega</taxon>
    </lineage>
</organism>